<sequence>MSRITKWKLEKTKVKVVFRLQFHATHIPLTGWDKLFISFIPTDSGKATAKTTKANVRNGTCKWADPIYETTRLLQDAKIKQFDEKLYKFVVAMGSSRSSILGEASINLADYAHALKPSDVALPLHGCNSGTILHVTIQLLTSKTGFREFEQQREIRERGLQMRTDLNKHDGSGTGKISSSEETTNYMMDKVNARIRFRPKSKELPSLEEEVGLNEEYADSAVGFDGSSNTSESFYAEKHDTSSTHEVYSLKSTVSGDLNGFSHSQSPQAEKGDPSDHRLLAQGRNDWVHGLGSDCSIENDLAISYEENSRLTGNLEVAESSIFELKQEICSLQSHADEIGVDTHKFSQQLAAEIASGEELAREVSLLRSECSKFRDDLERLKNLKLIPRTASRETSNTEQDHLFPDIQLRWLQGLLVVEDGIRELQNKAYLRFHERDFRLLHSDLDSLLGVLQDLKLGTGEAIPLLNIVPSERTNVKDIKEMRFSESEQFISGTGFDVDLHQPECMLHCLSVPGHVSHHSDSIGATNALKSKIFELLRDLDEAKAEKESLARKMDQMECYYEALIQELEENQKQMLGELHNLRNEHSTCMYTIATNQAEMESMRQDIDEQILRFTEERRDFDSLNKELERRAITSEAALKRARLNYSTAVGQLQKDLDLLSFQVLSMFETNENLIKQAFSETPQLCFRGYPDSVQNQDEPNAAKLMQDQNQSAKVKKKILGGNILLEDLKKSLHLQQELYQKVEEELCEMHLVNVHLDVFSKTLQETLLEATAEIILMKEKIDEFKQQLEFLTESKELLILRMQTAMDDVQTLNEDKASFIAKCTEMVLQNQILDAKLESVCNENCLLTEKITEWEELLKEYRSYESKYEACSAKQTELENLIKKETLHNGYLQNEISSLKVELKTVKADYDELSSLKENLQKIVNFLLDKLWSLLASYDKQFNGLSLSSSSLCQDLEFKDCKGVVVKLEEIQHNACEKIVQLMEEKKNLEDERDIAQVSISTAKSEILVLKQKFKHDIQDVVTKLDISNALVERLQLELEAISNKLHVSSEVEEKFTQQNKELFADLSLLELELQQLTSKNGDLAQKILGLDTVTEELGRSKFNFDELMQEKQDLVKSLQDKTEESVKLVSELDRLKESLRFLHDELHVERSFRDKLECTVTDLTSQLNENHNQLLHFAQQKTELAHFRQLASDLELEKSRLAHLLLQHEECQEQLRGESSRLTDLESQLSVVHGYLLSANIEVAFIRTHYETQIEELAQLRQSSDSQLGELHKKYLDVEAMLNCRLASEAHYIEENAKLVITVESLRSELEASIAQNRVLSDSNNVMMVQLEEYKERAAMLEVSFSEEKNQHGLEVGQLKYMLVSSKEEIGDLMSSKEELEITVMVLKAKLDEQLAYITSLEEQNDEFRMLQNQCNELSQRFSEQILKTEQFKNNVRSLRSELEASIAQNRVLSDSNNVMMVQLEEYKERAAMLEVSFSEEKNQHGLEVGQLKYMLVSSEEEIGDLMSSKEELEITVMVLKAKLDEQLAYITSLEEQNDEFMMLQNQCNELSQRFSEQILKTEQFKNLSIHLKELKDKAEAECLQAREKREPEAPSVPMQESLRIVFIKEQYETKLQELRHQLSISQRHGEEMLLKLQDAIDEVENRKKSEASYFKRNEELSLKVLELEAELHSVVSDKREKIKAYDRIKAELECALLSLECCKEEKQKLEACLQECDEEKSRIAVQLTLTKGQLESSASPPNVREEENGGLDKVGHMSGELVMEKAYQENPIADIRDLERITADITGNSSSGNPFPKYLDQDSSLNCEEVDSRSSISTCEGEHSSTLMNLQSILDAVSKGTHGIPKHALLDQEALPHSDSKHLAVTKYHLKAQSLKSSINHLHEELERMKNENTLLLQNDHHFDPNFEGLQRELMQLNKANEELGSMFPLFNEFSGSGNALERVLALEIELAESLQAKKKSSIHFQSSFLKQHSNEEAVFQSFRDINELIQEMLGLKGKYAAVESELEEMHDRYSQLSLQFAEVEGERQKLTMMLKNVRASKKLVNLNPS</sequence>
<name>A0A5J5B5Z6_9ASTE</name>
<evidence type="ECO:0000256" key="1">
    <source>
        <dbReference type="SAM" id="Coils"/>
    </source>
</evidence>
<evidence type="ECO:0000256" key="2">
    <source>
        <dbReference type="SAM" id="MobiDB-lite"/>
    </source>
</evidence>
<feature type="coiled-coil region" evidence="1">
    <location>
        <begin position="1989"/>
        <end position="2030"/>
    </location>
</feature>
<evidence type="ECO:0000313" key="5">
    <source>
        <dbReference type="Proteomes" id="UP000325577"/>
    </source>
</evidence>
<evidence type="ECO:0000259" key="3">
    <source>
        <dbReference type="PROSITE" id="PS51840"/>
    </source>
</evidence>
<accession>A0A5J5B5Z6</accession>
<dbReference type="OrthoDB" id="2018427at2759"/>
<keyword evidence="5" id="KW-1185">Reference proteome</keyword>
<dbReference type="Pfam" id="PF10358">
    <property type="entry name" value="NT-C2"/>
    <property type="match status" value="1"/>
</dbReference>
<dbReference type="EMBL" id="CM018038">
    <property type="protein sequence ID" value="KAA8538028.1"/>
    <property type="molecule type" value="Genomic_DNA"/>
</dbReference>
<feature type="compositionally biased region" description="Basic and acidic residues" evidence="2">
    <location>
        <begin position="270"/>
        <end position="279"/>
    </location>
</feature>
<feature type="coiled-coil region" evidence="1">
    <location>
        <begin position="1875"/>
        <end position="1930"/>
    </location>
</feature>
<dbReference type="PROSITE" id="PS51840">
    <property type="entry name" value="C2_NT"/>
    <property type="match status" value="1"/>
</dbReference>
<feature type="domain" description="C2 NT-type" evidence="3">
    <location>
        <begin position="6"/>
        <end position="141"/>
    </location>
</feature>
<feature type="compositionally biased region" description="Polar residues" evidence="2">
    <location>
        <begin position="258"/>
        <end position="268"/>
    </location>
</feature>
<reference evidence="4 5" key="1">
    <citation type="submission" date="2019-09" db="EMBL/GenBank/DDBJ databases">
        <title>A chromosome-level genome assembly of the Chinese tupelo Nyssa sinensis.</title>
        <authorList>
            <person name="Yang X."/>
            <person name="Kang M."/>
            <person name="Yang Y."/>
            <person name="Xiong H."/>
            <person name="Wang M."/>
            <person name="Zhang Z."/>
            <person name="Wang Z."/>
            <person name="Wu H."/>
            <person name="Ma T."/>
            <person name="Liu J."/>
            <person name="Xi Z."/>
        </authorList>
    </citation>
    <scope>NUCLEOTIDE SEQUENCE [LARGE SCALE GENOMIC DNA]</scope>
    <source>
        <strain evidence="4">J267</strain>
        <tissue evidence="4">Leaf</tissue>
    </source>
</reference>
<feature type="coiled-coil region" evidence="1">
    <location>
        <begin position="526"/>
        <end position="585"/>
    </location>
</feature>
<feature type="coiled-coil region" evidence="1">
    <location>
        <begin position="904"/>
        <end position="931"/>
    </location>
</feature>
<feature type="region of interest" description="Disordered" evidence="2">
    <location>
        <begin position="258"/>
        <end position="279"/>
    </location>
</feature>
<proteinExistence type="predicted"/>
<feature type="coiled-coil region" evidence="1">
    <location>
        <begin position="973"/>
        <end position="1140"/>
    </location>
</feature>
<dbReference type="PANTHER" id="PTHR34452">
    <property type="entry name" value="MYOSIN HEAVY CHAIN-RELATED PROTEIN"/>
    <property type="match status" value="1"/>
</dbReference>
<dbReference type="InterPro" id="IPR019448">
    <property type="entry name" value="NT-C2"/>
</dbReference>
<dbReference type="Proteomes" id="UP000325577">
    <property type="component" value="Linkage Group LG15"/>
</dbReference>
<evidence type="ECO:0000313" key="4">
    <source>
        <dbReference type="EMBL" id="KAA8538028.1"/>
    </source>
</evidence>
<protein>
    <recommendedName>
        <fullName evidence="3">C2 NT-type domain-containing protein</fullName>
    </recommendedName>
</protein>
<keyword evidence="1" id="KW-0175">Coiled coil</keyword>
<dbReference type="PANTHER" id="PTHR34452:SF1">
    <property type="entry name" value="SPORULATION-SPECIFIC PROTEIN"/>
    <property type="match status" value="1"/>
</dbReference>
<gene>
    <name evidence="4" type="ORF">F0562_027392</name>
</gene>
<organism evidence="4 5">
    <name type="scientific">Nyssa sinensis</name>
    <dbReference type="NCBI Taxonomy" id="561372"/>
    <lineage>
        <taxon>Eukaryota</taxon>
        <taxon>Viridiplantae</taxon>
        <taxon>Streptophyta</taxon>
        <taxon>Embryophyta</taxon>
        <taxon>Tracheophyta</taxon>
        <taxon>Spermatophyta</taxon>
        <taxon>Magnoliopsida</taxon>
        <taxon>eudicotyledons</taxon>
        <taxon>Gunneridae</taxon>
        <taxon>Pentapetalae</taxon>
        <taxon>asterids</taxon>
        <taxon>Cornales</taxon>
        <taxon>Nyssaceae</taxon>
        <taxon>Nyssa</taxon>
    </lineage>
</organism>
<feature type="coiled-coil region" evidence="1">
    <location>
        <begin position="726"/>
        <end position="802"/>
    </location>
</feature>